<dbReference type="Proteomes" id="UP000035721">
    <property type="component" value="Unassembled WGS sequence"/>
</dbReference>
<proteinExistence type="inferred from homology"/>
<dbReference type="PROSITE" id="PS51687">
    <property type="entry name" value="SAM_MT_RNA_M5U"/>
    <property type="match status" value="1"/>
</dbReference>
<gene>
    <name evidence="5" type="ORF">BN12_530001</name>
</gene>
<dbReference type="STRING" id="1194083.BN12_530001"/>
<dbReference type="GO" id="GO:0070041">
    <property type="term" value="F:rRNA (uridine-C5-)-methyltransferase activity"/>
    <property type="evidence" value="ECO:0007669"/>
    <property type="project" value="TreeGrafter"/>
</dbReference>
<keyword evidence="2 4" id="KW-0808">Transferase</keyword>
<comment type="similarity">
    <text evidence="4">Belongs to the class I-like SAM-binding methyltransferase superfamily. RNA M5U methyltransferase family.</text>
</comment>
<comment type="caution">
    <text evidence="4">Lacks conserved residue(s) required for the propagation of feature annotation.</text>
</comment>
<evidence type="ECO:0000256" key="1">
    <source>
        <dbReference type="ARBA" id="ARBA00022603"/>
    </source>
</evidence>
<reference evidence="5 6" key="1">
    <citation type="journal article" date="2013" name="ISME J.">
        <title>A metabolic model for members of the genus Tetrasphaera involved in enhanced biological phosphorus removal.</title>
        <authorList>
            <person name="Kristiansen R."/>
            <person name="Nguyen H.T.T."/>
            <person name="Saunders A.M."/>
            <person name="Nielsen J.L."/>
            <person name="Wimmer R."/>
            <person name="Le V.Q."/>
            <person name="McIlroy S.J."/>
            <person name="Petrovski S."/>
            <person name="Seviour R.J."/>
            <person name="Calteau A."/>
            <person name="Nielsen K.L."/>
            <person name="Nielsen P.H."/>
        </authorList>
    </citation>
    <scope>NUCLEOTIDE SEQUENCE [LARGE SCALE GENOMIC DNA]</scope>
    <source>
        <strain evidence="5 6">T1-X7</strain>
    </source>
</reference>
<dbReference type="EMBL" id="CAJB01000385">
    <property type="protein sequence ID" value="CCH79667.1"/>
    <property type="molecule type" value="Genomic_DNA"/>
</dbReference>
<sequence length="59" mass="6195">MGPRAVAYVACDPAALARDVAHLADVGYPLRGIRVLDAFPMTHHVECVASLTKSGSDAM</sequence>
<dbReference type="InterPro" id="IPR029063">
    <property type="entry name" value="SAM-dependent_MTases_sf"/>
</dbReference>
<evidence type="ECO:0000313" key="5">
    <source>
        <dbReference type="EMBL" id="CCH79667.1"/>
    </source>
</evidence>
<dbReference type="SUPFAM" id="SSF53335">
    <property type="entry name" value="S-adenosyl-L-methionine-dependent methyltransferases"/>
    <property type="match status" value="1"/>
</dbReference>
<dbReference type="Gene3D" id="3.40.50.150">
    <property type="entry name" value="Vaccinia Virus protein VP39"/>
    <property type="match status" value="1"/>
</dbReference>
<comment type="caution">
    <text evidence="5">The sequence shown here is derived from an EMBL/GenBank/DDBJ whole genome shotgun (WGS) entry which is preliminary data.</text>
</comment>
<keyword evidence="3 4" id="KW-0949">S-adenosyl-L-methionine</keyword>
<accession>A0A077M3S7</accession>
<evidence type="ECO:0000256" key="3">
    <source>
        <dbReference type="ARBA" id="ARBA00022691"/>
    </source>
</evidence>
<protein>
    <submittedName>
        <fullName evidence="5">Uncharacterized protein</fullName>
    </submittedName>
</protein>
<dbReference type="PANTHER" id="PTHR11061:SF30">
    <property type="entry name" value="TRNA (URACIL(54)-C(5))-METHYLTRANSFERASE"/>
    <property type="match status" value="1"/>
</dbReference>
<organism evidence="5 6">
    <name type="scientific">Nostocoides japonicum T1-X7</name>
    <dbReference type="NCBI Taxonomy" id="1194083"/>
    <lineage>
        <taxon>Bacteria</taxon>
        <taxon>Bacillati</taxon>
        <taxon>Actinomycetota</taxon>
        <taxon>Actinomycetes</taxon>
        <taxon>Micrococcales</taxon>
        <taxon>Intrasporangiaceae</taxon>
        <taxon>Nostocoides</taxon>
    </lineage>
</organism>
<evidence type="ECO:0000256" key="2">
    <source>
        <dbReference type="ARBA" id="ARBA00022679"/>
    </source>
</evidence>
<dbReference type="AlphaFoldDB" id="A0A077M3S7"/>
<keyword evidence="1 4" id="KW-0489">Methyltransferase</keyword>
<name>A0A077M3S7_9MICO</name>
<evidence type="ECO:0000313" key="6">
    <source>
        <dbReference type="Proteomes" id="UP000035721"/>
    </source>
</evidence>
<dbReference type="InterPro" id="IPR030391">
    <property type="entry name" value="MeTrfase_TrmA_CS"/>
</dbReference>
<dbReference type="GO" id="GO:0070475">
    <property type="term" value="P:rRNA base methylation"/>
    <property type="evidence" value="ECO:0007669"/>
    <property type="project" value="TreeGrafter"/>
</dbReference>
<keyword evidence="6" id="KW-1185">Reference proteome</keyword>
<feature type="active site" description="Nucleophile" evidence="4">
    <location>
        <position position="11"/>
    </location>
</feature>
<dbReference type="PANTHER" id="PTHR11061">
    <property type="entry name" value="RNA M5U METHYLTRANSFERASE"/>
    <property type="match status" value="1"/>
</dbReference>
<dbReference type="PROSITE" id="PS01231">
    <property type="entry name" value="TRMA_2"/>
    <property type="match status" value="1"/>
</dbReference>
<dbReference type="InterPro" id="IPR010280">
    <property type="entry name" value="U5_MeTrfase_fam"/>
</dbReference>
<evidence type="ECO:0000256" key="4">
    <source>
        <dbReference type="PROSITE-ProRule" id="PRU01024"/>
    </source>
</evidence>